<gene>
    <name evidence="1" type="ORF">SAMN05444340_10185</name>
</gene>
<reference evidence="1 2" key="1">
    <citation type="submission" date="2016-10" db="EMBL/GenBank/DDBJ databases">
        <authorList>
            <person name="de Groot N.N."/>
        </authorList>
    </citation>
    <scope>NUCLEOTIDE SEQUENCE [LARGE SCALE GENOMIC DNA]</scope>
    <source>
        <strain evidence="1 2">DSM 26880</strain>
    </source>
</reference>
<evidence type="ECO:0000313" key="2">
    <source>
        <dbReference type="Proteomes" id="UP000199286"/>
    </source>
</evidence>
<dbReference type="Proteomes" id="UP000199286">
    <property type="component" value="Unassembled WGS sequence"/>
</dbReference>
<sequence length="48" mass="5457">MERLCPLTTGKIGANEGIDNAGRACRQNGYSRWFRTKEERFDGDDIHA</sequence>
<dbReference type="STRING" id="321339.SAMN05444340_10185"/>
<name>A0A1H3EZ21_9RHOB</name>
<evidence type="ECO:0000313" key="1">
    <source>
        <dbReference type="EMBL" id="SDX84063.1"/>
    </source>
</evidence>
<accession>A0A1H3EZ21</accession>
<protein>
    <submittedName>
        <fullName evidence="1">Uncharacterized protein</fullName>
    </submittedName>
</protein>
<organism evidence="1 2">
    <name type="scientific">Citreimonas salinaria</name>
    <dbReference type="NCBI Taxonomy" id="321339"/>
    <lineage>
        <taxon>Bacteria</taxon>
        <taxon>Pseudomonadati</taxon>
        <taxon>Pseudomonadota</taxon>
        <taxon>Alphaproteobacteria</taxon>
        <taxon>Rhodobacterales</taxon>
        <taxon>Roseobacteraceae</taxon>
        <taxon>Citreimonas</taxon>
    </lineage>
</organism>
<proteinExistence type="predicted"/>
<keyword evidence="2" id="KW-1185">Reference proteome</keyword>
<dbReference type="AlphaFoldDB" id="A0A1H3EZ21"/>
<dbReference type="EMBL" id="FNPF01000001">
    <property type="protein sequence ID" value="SDX84063.1"/>
    <property type="molecule type" value="Genomic_DNA"/>
</dbReference>